<keyword evidence="3" id="KW-1185">Reference proteome</keyword>
<proteinExistence type="predicted"/>
<evidence type="ECO:0000259" key="1">
    <source>
        <dbReference type="Pfam" id="PF10022"/>
    </source>
</evidence>
<dbReference type="PANTHER" id="PTHR35339">
    <property type="entry name" value="LINALOOL DEHYDRATASE_ISOMERASE DOMAIN-CONTAINING PROTEIN"/>
    <property type="match status" value="1"/>
</dbReference>
<evidence type="ECO:0000313" key="2">
    <source>
        <dbReference type="EMBL" id="WRQ87871.1"/>
    </source>
</evidence>
<feature type="domain" description="DUF2264" evidence="1">
    <location>
        <begin position="9"/>
        <end position="358"/>
    </location>
</feature>
<dbReference type="InterPro" id="IPR016624">
    <property type="entry name" value="UCP014753"/>
</dbReference>
<gene>
    <name evidence="2" type="ORF">K1X11_000520</name>
</gene>
<accession>A0ABZ1C8T5</accession>
<dbReference type="Proteomes" id="UP000738431">
    <property type="component" value="Chromosome"/>
</dbReference>
<protein>
    <submittedName>
        <fullName evidence="2">DUF2264 domain-containing protein</fullName>
    </submittedName>
</protein>
<organism evidence="2 3">
    <name type="scientific">Actomonas aquatica</name>
    <dbReference type="NCBI Taxonomy" id="2866162"/>
    <lineage>
        <taxon>Bacteria</taxon>
        <taxon>Pseudomonadati</taxon>
        <taxon>Verrucomicrobiota</taxon>
        <taxon>Opitutia</taxon>
        <taxon>Opitutales</taxon>
        <taxon>Opitutaceae</taxon>
        <taxon>Actomonas</taxon>
    </lineage>
</organism>
<dbReference type="PANTHER" id="PTHR35339:SF4">
    <property type="entry name" value="LINALOOL DEHYDRATASE_ISOMERASE DOMAIN-CONTAINING PROTEIN"/>
    <property type="match status" value="1"/>
</dbReference>
<reference evidence="2 3" key="1">
    <citation type="submission" date="2023-12" db="EMBL/GenBank/DDBJ databases">
        <title>Description of an unclassified Opitutus bacterium of Verrucomicrobiota.</title>
        <authorList>
            <person name="Zhang D.-F."/>
        </authorList>
    </citation>
    <scope>NUCLEOTIDE SEQUENCE [LARGE SCALE GENOMIC DNA]</scope>
    <source>
        <strain evidence="2 3">WL0086</strain>
    </source>
</reference>
<name>A0ABZ1C8T5_9BACT</name>
<sequence length="642" mass="70301">MSDLPPSYRHWQNAARGLLEALLPHMAPGAAGIPIDGPATTNHDAQADRLESFARPLLLAAHWLQSAPHPDDTALRAAIAEWFRAGLLIGSDPTHPQYWGPDANYHQHHVEIGLLCIGLQIARAELWDPLTSAQRDQVAHWLASARGNGIVNNNHYFMGVHILEFLGAEGYGHPTDRKVIDTFLDRLEGMYRGDGWFEDGINQAYDHYNAYAFHFYGLWWARLHGAAQPARAARWNTWAGRFVDDYVHFFAADGAHPAFGRSICYRFNGINVFGLSAAAGTTAQPLGMLRRLCTRNLDYFLSRPITQSQGLLSVGWIDEFRDMAEHYSCGGSPYWAAKGFAPLVLLPEHPFWHEPESPLPAEQGDYVHVMPVPGLTVRSVAGEVEIINAGSQITISHVDFGAAKWSKTAYRTNVDFCIAKPFATATTSDSALTLHLPDGRSFARHSTVAVEMTETHSRYVWNLGVKHGQVNCTVDTVIFWRAGWLLQIHVCTNRQPGTLRLGGYALAASDPKHLTVAGLGEAGPGSTPPATTAHAAWRNDGHGTVLQPLLGFSSADWETRLDDTTPRTHLRAPYHVTPVVDTTSFGSAAGETAIVAALVWTGRDRTAAAPWTVGPQAAGTWSLQHPALGSWNLQHPLLPALS</sequence>
<dbReference type="InterPro" id="IPR049349">
    <property type="entry name" value="DUF2264_N"/>
</dbReference>
<evidence type="ECO:0000313" key="3">
    <source>
        <dbReference type="Proteomes" id="UP000738431"/>
    </source>
</evidence>
<dbReference type="RefSeq" id="WP_221029087.1">
    <property type="nucleotide sequence ID" value="NZ_CP139781.1"/>
</dbReference>
<dbReference type="EMBL" id="CP139781">
    <property type="protein sequence ID" value="WRQ87871.1"/>
    <property type="molecule type" value="Genomic_DNA"/>
</dbReference>
<dbReference type="Pfam" id="PF10022">
    <property type="entry name" value="DUF2264"/>
    <property type="match status" value="1"/>
</dbReference>